<dbReference type="AlphaFoldDB" id="A0A2P9AG42"/>
<keyword evidence="2" id="KW-1185">Reference proteome</keyword>
<accession>A0A2P9AG42</accession>
<reference evidence="2" key="1">
    <citation type="submission" date="2016-12" db="EMBL/GenBank/DDBJ databases">
        <authorList>
            <person name="Brunel B."/>
        </authorList>
    </citation>
    <scope>NUCLEOTIDE SEQUENCE [LARGE SCALE GENOMIC DNA]</scope>
</reference>
<gene>
    <name evidence="1" type="ORF">BQ8482_130004</name>
</gene>
<protein>
    <submittedName>
        <fullName evidence="1">Uncharacterized protein</fullName>
    </submittedName>
</protein>
<sequence length="57" mass="6099">MVVGDLIVFSTTYKGLAIQGALRSSEDVAAERSLGARTTRILAVHVLPSVFGRFSFS</sequence>
<proteinExistence type="predicted"/>
<dbReference type="Proteomes" id="UP000245698">
    <property type="component" value="Unassembled WGS sequence"/>
</dbReference>
<evidence type="ECO:0000313" key="2">
    <source>
        <dbReference type="Proteomes" id="UP000245698"/>
    </source>
</evidence>
<evidence type="ECO:0000313" key="1">
    <source>
        <dbReference type="EMBL" id="SJM30105.1"/>
    </source>
</evidence>
<name>A0A2P9AG42_9HYPH</name>
<dbReference type="EMBL" id="FUIG01000019">
    <property type="protein sequence ID" value="SJM30105.1"/>
    <property type="molecule type" value="Genomic_DNA"/>
</dbReference>
<organism evidence="1 2">
    <name type="scientific">Mesorhizobium delmotii</name>
    <dbReference type="NCBI Taxonomy" id="1631247"/>
    <lineage>
        <taxon>Bacteria</taxon>
        <taxon>Pseudomonadati</taxon>
        <taxon>Pseudomonadota</taxon>
        <taxon>Alphaproteobacteria</taxon>
        <taxon>Hyphomicrobiales</taxon>
        <taxon>Phyllobacteriaceae</taxon>
        <taxon>Mesorhizobium</taxon>
    </lineage>
</organism>